<keyword evidence="1" id="KW-1133">Transmembrane helix</keyword>
<feature type="domain" description="CAAX prenyl protease 2/Lysostaphin resistance protein A-like" evidence="2">
    <location>
        <begin position="125"/>
        <end position="193"/>
    </location>
</feature>
<feature type="transmembrane region" description="Helical" evidence="1">
    <location>
        <begin position="90"/>
        <end position="116"/>
    </location>
</feature>
<name>A0ABV0KD53_9CYAN</name>
<gene>
    <name evidence="3" type="ORF">NDI38_01750</name>
</gene>
<dbReference type="Proteomes" id="UP001476950">
    <property type="component" value="Unassembled WGS sequence"/>
</dbReference>
<proteinExistence type="predicted"/>
<dbReference type="RefSeq" id="WP_190453973.1">
    <property type="nucleotide sequence ID" value="NZ_JAMPLM010000001.1"/>
</dbReference>
<dbReference type="PANTHER" id="PTHR43592">
    <property type="entry name" value="CAAX AMINO TERMINAL PROTEASE"/>
    <property type="match status" value="1"/>
</dbReference>
<dbReference type="EMBL" id="JAMPLM010000001">
    <property type="protein sequence ID" value="MEP1057141.1"/>
    <property type="molecule type" value="Genomic_DNA"/>
</dbReference>
<comment type="caution">
    <text evidence="3">The sequence shown here is derived from an EMBL/GenBank/DDBJ whole genome shotgun (WGS) entry which is preliminary data.</text>
</comment>
<feature type="transmembrane region" description="Helical" evidence="1">
    <location>
        <begin position="122"/>
        <end position="145"/>
    </location>
</feature>
<keyword evidence="3" id="KW-0645">Protease</keyword>
<evidence type="ECO:0000313" key="4">
    <source>
        <dbReference type="Proteomes" id="UP001476950"/>
    </source>
</evidence>
<sequence>MKLPLPKLVRAPAPIRIGVFLVVLLLLWVPIAVPLYQVIEDSNTVSIVTLVVLYAEFLLLVNFWGRWVYRQPNLLRRYGLEFSYRMGLEVLAGLALGIASLFALFAVQRVLGWVIWQPPSIAFWRLVVEGLLVSLGIGFAEELFFRGWLLDELQRDYCPQVVLWVNATIFALVHGLRPQFPALLLLGLTLVLAKRACGDFSGRLPSSSQPSLQHNLPANSFRGRLGLPMGLHAGLVWSYYIVNVGKLVEYAPHVPEWLTGFDRNPLAGAIGVLFLGILAFGMILYAERRVKTTLL</sequence>
<keyword evidence="3" id="KW-0378">Hydrolase</keyword>
<keyword evidence="1" id="KW-0812">Transmembrane</keyword>
<dbReference type="PANTHER" id="PTHR43592:SF20">
    <property type="entry name" value="ALPHA_BETA-HYDROLASES SUPERFAMILY PROTEIN"/>
    <property type="match status" value="1"/>
</dbReference>
<feature type="transmembrane region" description="Helical" evidence="1">
    <location>
        <begin position="225"/>
        <end position="242"/>
    </location>
</feature>
<keyword evidence="4" id="KW-1185">Reference proteome</keyword>
<organism evidence="3 4">
    <name type="scientific">Stenomitos frigidus AS-A4</name>
    <dbReference type="NCBI Taxonomy" id="2933935"/>
    <lineage>
        <taxon>Bacteria</taxon>
        <taxon>Bacillati</taxon>
        <taxon>Cyanobacteriota</taxon>
        <taxon>Cyanophyceae</taxon>
        <taxon>Leptolyngbyales</taxon>
        <taxon>Leptolyngbyaceae</taxon>
        <taxon>Stenomitos</taxon>
    </lineage>
</organism>
<protein>
    <submittedName>
        <fullName evidence="3">CPBP family intramembrane metalloprotease</fullName>
    </submittedName>
</protein>
<keyword evidence="1" id="KW-0472">Membrane</keyword>
<feature type="transmembrane region" description="Helical" evidence="1">
    <location>
        <begin position="266"/>
        <end position="286"/>
    </location>
</feature>
<reference evidence="3 4" key="1">
    <citation type="submission" date="2022-04" db="EMBL/GenBank/DDBJ databases">
        <title>Positive selection, recombination, and allopatry shape intraspecific diversity of widespread and dominant cyanobacteria.</title>
        <authorList>
            <person name="Wei J."/>
            <person name="Shu W."/>
            <person name="Hu C."/>
        </authorList>
    </citation>
    <scope>NUCLEOTIDE SEQUENCE [LARGE SCALE GENOMIC DNA]</scope>
    <source>
        <strain evidence="3 4">AS-A4</strain>
    </source>
</reference>
<feature type="transmembrane region" description="Helical" evidence="1">
    <location>
        <begin position="20"/>
        <end position="39"/>
    </location>
</feature>
<keyword evidence="3" id="KW-0482">Metalloprotease</keyword>
<accession>A0ABV0KD53</accession>
<feature type="transmembrane region" description="Helical" evidence="1">
    <location>
        <begin position="45"/>
        <end position="69"/>
    </location>
</feature>
<evidence type="ECO:0000256" key="1">
    <source>
        <dbReference type="SAM" id="Phobius"/>
    </source>
</evidence>
<dbReference type="GO" id="GO:0008237">
    <property type="term" value="F:metallopeptidase activity"/>
    <property type="evidence" value="ECO:0007669"/>
    <property type="project" value="UniProtKB-KW"/>
</dbReference>
<dbReference type="Pfam" id="PF02517">
    <property type="entry name" value="Rce1-like"/>
    <property type="match status" value="1"/>
</dbReference>
<evidence type="ECO:0000313" key="3">
    <source>
        <dbReference type="EMBL" id="MEP1057141.1"/>
    </source>
</evidence>
<evidence type="ECO:0000259" key="2">
    <source>
        <dbReference type="Pfam" id="PF02517"/>
    </source>
</evidence>
<dbReference type="InterPro" id="IPR003675">
    <property type="entry name" value="Rce1/LyrA-like_dom"/>
</dbReference>